<dbReference type="Proteomes" id="UP000254603">
    <property type="component" value="Unassembled WGS sequence"/>
</dbReference>
<dbReference type="AlphaFoldDB" id="A0A378XGM3"/>
<evidence type="ECO:0000313" key="2">
    <source>
        <dbReference type="Proteomes" id="UP000254603"/>
    </source>
</evidence>
<accession>A0A378XGM3</accession>
<name>A0A378XGM3_9BURK</name>
<gene>
    <name evidence="1" type="ORF">NCTC11997_02142</name>
</gene>
<organism evidence="1 2">
    <name type="scientific">Oligella ureolytica</name>
    <dbReference type="NCBI Taxonomy" id="90244"/>
    <lineage>
        <taxon>Bacteria</taxon>
        <taxon>Pseudomonadati</taxon>
        <taxon>Pseudomonadota</taxon>
        <taxon>Betaproteobacteria</taxon>
        <taxon>Burkholderiales</taxon>
        <taxon>Alcaligenaceae</taxon>
        <taxon>Oligella</taxon>
    </lineage>
</organism>
<proteinExistence type="predicted"/>
<sequence length="41" mass="5014">MQENKLYFRKFEGLLQRSHLKQMYAELSLTSQLQEEIIKKL</sequence>
<protein>
    <submittedName>
        <fullName evidence="1">Uncharacterized protein</fullName>
    </submittedName>
</protein>
<reference evidence="1 2" key="1">
    <citation type="submission" date="2018-06" db="EMBL/GenBank/DDBJ databases">
        <authorList>
            <consortium name="Pathogen Informatics"/>
            <person name="Doyle S."/>
        </authorList>
    </citation>
    <scope>NUCLEOTIDE SEQUENCE [LARGE SCALE GENOMIC DNA]</scope>
    <source>
        <strain evidence="1 2">NCTC11997</strain>
    </source>
</reference>
<evidence type="ECO:0000313" key="1">
    <source>
        <dbReference type="EMBL" id="SUA56645.1"/>
    </source>
</evidence>
<dbReference type="EMBL" id="UGSB01000001">
    <property type="protein sequence ID" value="SUA56645.1"/>
    <property type="molecule type" value="Genomic_DNA"/>
</dbReference>